<feature type="coiled-coil region" evidence="1">
    <location>
        <begin position="178"/>
        <end position="205"/>
    </location>
</feature>
<evidence type="ECO:0000313" key="4">
    <source>
        <dbReference type="Proteomes" id="UP001451303"/>
    </source>
</evidence>
<keyword evidence="1" id="KW-0175">Coiled coil</keyword>
<reference evidence="3 4" key="1">
    <citation type="submission" date="2023-09" db="EMBL/GenBank/DDBJ databases">
        <title>Multi-omics analysis of a traditional fermented food reveals byproduct-associated fungal strains for waste-to-food upcycling.</title>
        <authorList>
            <consortium name="Lawrence Berkeley National Laboratory"/>
            <person name="Rekdal V.M."/>
            <person name="Villalobos-Escobedo J.M."/>
            <person name="Rodriguez-Valeron N."/>
            <person name="Garcia M.O."/>
            <person name="Vasquez D.P."/>
            <person name="Damayanti I."/>
            <person name="Sorensen P.M."/>
            <person name="Baidoo E.E."/>
            <person name="De Carvalho A.C."/>
            <person name="Riley R."/>
            <person name="Lipzen A."/>
            <person name="He G."/>
            <person name="Yan M."/>
            <person name="Haridas S."/>
            <person name="Daum C."/>
            <person name="Yoshinaga Y."/>
            <person name="Ng V."/>
            <person name="Grigoriev I.V."/>
            <person name="Munk R."/>
            <person name="Nuraida L."/>
            <person name="Wijaya C.H."/>
            <person name="Morales P.-C."/>
            <person name="Keasling J.D."/>
        </authorList>
    </citation>
    <scope>NUCLEOTIDE SEQUENCE [LARGE SCALE GENOMIC DNA]</scope>
    <source>
        <strain evidence="3 4">FGSC 2613</strain>
    </source>
</reference>
<gene>
    <name evidence="3" type="ORF">QR685DRAFT_573812</name>
</gene>
<keyword evidence="4" id="KW-1185">Reference proteome</keyword>
<evidence type="ECO:0000313" key="3">
    <source>
        <dbReference type="EMBL" id="KAL0468549.1"/>
    </source>
</evidence>
<protein>
    <recommendedName>
        <fullName evidence="5">BZIP domain-containing protein</fullName>
    </recommendedName>
</protein>
<comment type="caution">
    <text evidence="3">The sequence shown here is derived from an EMBL/GenBank/DDBJ whole genome shotgun (WGS) entry which is preliminary data.</text>
</comment>
<dbReference type="Proteomes" id="UP001451303">
    <property type="component" value="Unassembled WGS sequence"/>
</dbReference>
<sequence>MKPTNTSESEGANQVIHSMATLNINPNQPSATIMHPRPVVDVHARSVLSHPEPSTMHTQSSPSRPWTPTIMTVIPGTSSNPAVPSFNITYFDPSAQTQEAEYFPQIRQHPQPFPGHYKPHRHQPRPQAARNRPCQKHASTAAAAHHMRARHQGQSLMLVGDKDHALPQQINNHKRMRFEEMRQKHRDLAAKLRALKAELESINTLRRELTLGYSMSSLSLTAGEPKPLSVSEDGMEHSLARFWGGSSLVREEEVSVEGGGGEDEMEDVMEE</sequence>
<proteinExistence type="predicted"/>
<organism evidence="3 4">
    <name type="scientific">Neurospora intermedia</name>
    <dbReference type="NCBI Taxonomy" id="5142"/>
    <lineage>
        <taxon>Eukaryota</taxon>
        <taxon>Fungi</taxon>
        <taxon>Dikarya</taxon>
        <taxon>Ascomycota</taxon>
        <taxon>Pezizomycotina</taxon>
        <taxon>Sordariomycetes</taxon>
        <taxon>Sordariomycetidae</taxon>
        <taxon>Sordariales</taxon>
        <taxon>Sordariaceae</taxon>
        <taxon>Neurospora</taxon>
    </lineage>
</organism>
<evidence type="ECO:0000256" key="2">
    <source>
        <dbReference type="SAM" id="MobiDB-lite"/>
    </source>
</evidence>
<feature type="region of interest" description="Disordered" evidence="2">
    <location>
        <begin position="250"/>
        <end position="271"/>
    </location>
</feature>
<evidence type="ECO:0000256" key="1">
    <source>
        <dbReference type="SAM" id="Coils"/>
    </source>
</evidence>
<feature type="compositionally biased region" description="Acidic residues" evidence="2">
    <location>
        <begin position="260"/>
        <end position="271"/>
    </location>
</feature>
<accession>A0ABR3D785</accession>
<evidence type="ECO:0008006" key="5">
    <source>
        <dbReference type="Google" id="ProtNLM"/>
    </source>
</evidence>
<name>A0ABR3D785_NEUIN</name>
<dbReference type="EMBL" id="JAVLET010000007">
    <property type="protein sequence ID" value="KAL0468549.1"/>
    <property type="molecule type" value="Genomic_DNA"/>
</dbReference>